<keyword evidence="3" id="KW-1185">Reference proteome</keyword>
<dbReference type="Proteomes" id="UP000268084">
    <property type="component" value="Chromosome"/>
</dbReference>
<dbReference type="PANTHER" id="PTHR43798">
    <property type="entry name" value="MONOACYLGLYCEROL LIPASE"/>
    <property type="match status" value="1"/>
</dbReference>
<dbReference type="PANTHER" id="PTHR43798:SF33">
    <property type="entry name" value="HYDROLASE, PUTATIVE (AFU_ORTHOLOGUE AFUA_2G14860)-RELATED"/>
    <property type="match status" value="1"/>
</dbReference>
<dbReference type="PRINTS" id="PR00111">
    <property type="entry name" value="ABHYDROLASE"/>
</dbReference>
<dbReference type="Pfam" id="PF00561">
    <property type="entry name" value="Abhydrolase_1"/>
    <property type="match status" value="1"/>
</dbReference>
<dbReference type="InterPro" id="IPR029058">
    <property type="entry name" value="AB_hydrolase_fold"/>
</dbReference>
<reference evidence="2 3" key="2">
    <citation type="submission" date="2018-12" db="EMBL/GenBank/DDBJ databases">
        <title>Nakamurella antarcticus sp. nov., isolated from Antarctica South Shetland Islands soil.</title>
        <authorList>
            <person name="Peng F."/>
        </authorList>
    </citation>
    <scope>NUCLEOTIDE SEQUENCE [LARGE SCALE GENOMIC DNA]</scope>
    <source>
        <strain evidence="2 3">S14-144</strain>
    </source>
</reference>
<reference evidence="2 3" key="1">
    <citation type="submission" date="2018-11" db="EMBL/GenBank/DDBJ databases">
        <authorList>
            <person name="Da X."/>
        </authorList>
    </citation>
    <scope>NUCLEOTIDE SEQUENCE [LARGE SCALE GENOMIC DNA]</scope>
    <source>
        <strain evidence="2 3">S14-144</strain>
    </source>
</reference>
<dbReference type="SUPFAM" id="SSF53474">
    <property type="entry name" value="alpha/beta-Hydrolases"/>
    <property type="match status" value="1"/>
</dbReference>
<dbReference type="PRINTS" id="PR00412">
    <property type="entry name" value="EPOXHYDRLASE"/>
</dbReference>
<dbReference type="InterPro" id="IPR050266">
    <property type="entry name" value="AB_hydrolase_sf"/>
</dbReference>
<evidence type="ECO:0000313" key="2">
    <source>
        <dbReference type="EMBL" id="AZI58141.1"/>
    </source>
</evidence>
<dbReference type="InterPro" id="IPR000639">
    <property type="entry name" value="Epox_hydrolase-like"/>
</dbReference>
<accession>A0A3G8ZWV3</accession>
<dbReference type="Gene3D" id="3.40.50.1820">
    <property type="entry name" value="alpha/beta hydrolase"/>
    <property type="match status" value="1"/>
</dbReference>
<evidence type="ECO:0000313" key="3">
    <source>
        <dbReference type="Proteomes" id="UP000268084"/>
    </source>
</evidence>
<gene>
    <name evidence="2" type="ORF">EH165_08310</name>
</gene>
<keyword evidence="2" id="KW-0378">Hydrolase</keyword>
<dbReference type="InterPro" id="IPR000073">
    <property type="entry name" value="AB_hydrolase_1"/>
</dbReference>
<dbReference type="AlphaFoldDB" id="A0A3G8ZWV3"/>
<protein>
    <submittedName>
        <fullName evidence="2">Alpha/beta hydrolase</fullName>
    </submittedName>
</protein>
<dbReference type="KEGG" id="nak:EH165_08310"/>
<name>A0A3G8ZWV3_9ACTN</name>
<dbReference type="GO" id="GO:0016020">
    <property type="term" value="C:membrane"/>
    <property type="evidence" value="ECO:0007669"/>
    <property type="project" value="TreeGrafter"/>
</dbReference>
<evidence type="ECO:0000259" key="1">
    <source>
        <dbReference type="Pfam" id="PF00561"/>
    </source>
</evidence>
<sequence length="336" mass="35710">MTSPMTFAGPKARDELAEHSNANSWPYPLPPPLDMASLPWPGSPVHLPSGQRLFVRKTPRLPGGLGPGGETTLYIHGLGGSSTNWTAVAGLAAVHSTGLAVDLAGCGRSDPPLGGDFSIRTQVTQLAELIRATSAVPVHVVGNSYGGYVSCQLAARHPELVKSLTLIAPAVPDLRLVRDRGADPRLAMLLLPGSTRVVANQLALISAADRAAGMAALCFGDPSVALASDLEAAAADLEWRSELPWAHSAMIEQLKGLMREYLSGPQRKFWRAAEKVKVPTLVIWGTRDRLVDARLAVRTAEAFPNARLLIMKGAGHVPQMELPDATARAMLALWSQ</sequence>
<feature type="domain" description="AB hydrolase-1" evidence="1">
    <location>
        <begin position="73"/>
        <end position="321"/>
    </location>
</feature>
<proteinExistence type="predicted"/>
<dbReference type="RefSeq" id="WP_124799050.1">
    <property type="nucleotide sequence ID" value="NZ_CP034170.1"/>
</dbReference>
<dbReference type="EMBL" id="CP034170">
    <property type="protein sequence ID" value="AZI58141.1"/>
    <property type="molecule type" value="Genomic_DNA"/>
</dbReference>
<dbReference type="GO" id="GO:0016787">
    <property type="term" value="F:hydrolase activity"/>
    <property type="evidence" value="ECO:0007669"/>
    <property type="project" value="UniProtKB-KW"/>
</dbReference>
<organism evidence="2 3">
    <name type="scientific">Nakamurella antarctica</name>
    <dbReference type="NCBI Taxonomy" id="1902245"/>
    <lineage>
        <taxon>Bacteria</taxon>
        <taxon>Bacillati</taxon>
        <taxon>Actinomycetota</taxon>
        <taxon>Actinomycetes</taxon>
        <taxon>Nakamurellales</taxon>
        <taxon>Nakamurellaceae</taxon>
        <taxon>Nakamurella</taxon>
    </lineage>
</organism>
<dbReference type="OrthoDB" id="9801162at2"/>